<comment type="similarity">
    <text evidence="2">Belongs to the polyprenol kinase family.</text>
</comment>
<dbReference type="GO" id="GO:0016020">
    <property type="term" value="C:membrane"/>
    <property type="evidence" value="ECO:0007669"/>
    <property type="project" value="UniProtKB-SubCell"/>
</dbReference>
<evidence type="ECO:0000313" key="20">
    <source>
        <dbReference type="EMBL" id="PNH03350.1"/>
    </source>
</evidence>
<keyword evidence="5" id="KW-0808">Transferase</keyword>
<keyword evidence="7" id="KW-0479">Metal-binding</keyword>
<dbReference type="PANTHER" id="PTHR32523">
    <property type="entry name" value="PHYTOL KINASE 1, CHLOROPLASTIC"/>
    <property type="match status" value="1"/>
</dbReference>
<accession>A0A2J7ZSY0</accession>
<dbReference type="PROSITE" id="PS50865">
    <property type="entry name" value="ZF_MYND_2"/>
    <property type="match status" value="1"/>
</dbReference>
<comment type="pathway">
    <text evidence="14">Cofactor biosynthesis; tocopherol biosynthesis.</text>
</comment>
<evidence type="ECO:0000256" key="12">
    <source>
        <dbReference type="ARBA" id="ARBA00022989"/>
    </source>
</evidence>
<dbReference type="PANTHER" id="PTHR32523:SF8">
    <property type="entry name" value="DOLICHOL KINASE"/>
    <property type="match status" value="1"/>
</dbReference>
<keyword evidence="4" id="KW-0934">Plastid</keyword>
<gene>
    <name evidence="20" type="ORF">TSOC_010567</name>
</gene>
<dbReference type="SUPFAM" id="SSF144232">
    <property type="entry name" value="HIT/MYND zinc finger-like"/>
    <property type="match status" value="1"/>
</dbReference>
<dbReference type="Pfam" id="PF01753">
    <property type="entry name" value="zf-MYND"/>
    <property type="match status" value="1"/>
</dbReference>
<dbReference type="Gene3D" id="6.10.140.2220">
    <property type="match status" value="1"/>
</dbReference>
<evidence type="ECO:0000256" key="16">
    <source>
        <dbReference type="ARBA" id="ARBA00048889"/>
    </source>
</evidence>
<dbReference type="EMBL" id="PGGS01000514">
    <property type="protein sequence ID" value="PNH03350.1"/>
    <property type="molecule type" value="Genomic_DNA"/>
</dbReference>
<keyword evidence="8 17" id="KW-0863">Zinc-finger</keyword>
<evidence type="ECO:0000256" key="17">
    <source>
        <dbReference type="PROSITE-ProRule" id="PRU00134"/>
    </source>
</evidence>
<dbReference type="AlphaFoldDB" id="A0A2J7ZSY0"/>
<dbReference type="InterPro" id="IPR002893">
    <property type="entry name" value="Znf_MYND"/>
</dbReference>
<evidence type="ECO:0000256" key="13">
    <source>
        <dbReference type="ARBA" id="ARBA00023136"/>
    </source>
</evidence>
<evidence type="ECO:0000256" key="1">
    <source>
        <dbReference type="ARBA" id="ARBA00004508"/>
    </source>
</evidence>
<keyword evidence="6" id="KW-0812">Transmembrane</keyword>
<evidence type="ECO:0000256" key="2">
    <source>
        <dbReference type="ARBA" id="ARBA00010794"/>
    </source>
</evidence>
<keyword evidence="12" id="KW-1133">Transmembrane helix</keyword>
<dbReference type="GO" id="GO:0009507">
    <property type="term" value="C:chloroplast"/>
    <property type="evidence" value="ECO:0007669"/>
    <property type="project" value="UniProtKB-SubCell"/>
</dbReference>
<dbReference type="Proteomes" id="UP000236333">
    <property type="component" value="Unassembled WGS sequence"/>
</dbReference>
<evidence type="ECO:0000256" key="18">
    <source>
        <dbReference type="SAM" id="MobiDB-lite"/>
    </source>
</evidence>
<comment type="caution">
    <text evidence="20">The sequence shown here is derived from an EMBL/GenBank/DDBJ whole genome shotgun (WGS) entry which is preliminary data.</text>
</comment>
<evidence type="ECO:0000256" key="4">
    <source>
        <dbReference type="ARBA" id="ARBA00022640"/>
    </source>
</evidence>
<evidence type="ECO:0000256" key="11">
    <source>
        <dbReference type="ARBA" id="ARBA00022946"/>
    </source>
</evidence>
<protein>
    <recommendedName>
        <fullName evidence="15">phytol kinase</fullName>
        <ecNumber evidence="15">2.7.1.182</ecNumber>
    </recommendedName>
</protein>
<keyword evidence="3" id="KW-0150">Chloroplast</keyword>
<dbReference type="OrthoDB" id="551542at2759"/>
<proteinExistence type="inferred from homology"/>
<keyword evidence="10" id="KW-0862">Zinc</keyword>
<comment type="catalytic activity">
    <reaction evidence="16">
        <text>phytol + CTP = phytyl phosphate + CDP + H(+)</text>
        <dbReference type="Rhea" id="RHEA:38055"/>
        <dbReference type="ChEBI" id="CHEBI:15378"/>
        <dbReference type="ChEBI" id="CHEBI:17327"/>
        <dbReference type="ChEBI" id="CHEBI:37563"/>
        <dbReference type="ChEBI" id="CHEBI:58069"/>
        <dbReference type="ChEBI" id="CHEBI:75483"/>
        <dbReference type="EC" id="2.7.1.182"/>
    </reaction>
</comment>
<evidence type="ECO:0000256" key="8">
    <source>
        <dbReference type="ARBA" id="ARBA00022771"/>
    </source>
</evidence>
<dbReference type="GO" id="GO:0008270">
    <property type="term" value="F:zinc ion binding"/>
    <property type="evidence" value="ECO:0007669"/>
    <property type="project" value="UniProtKB-KW"/>
</dbReference>
<organism evidence="20 21">
    <name type="scientific">Tetrabaena socialis</name>
    <dbReference type="NCBI Taxonomy" id="47790"/>
    <lineage>
        <taxon>Eukaryota</taxon>
        <taxon>Viridiplantae</taxon>
        <taxon>Chlorophyta</taxon>
        <taxon>core chlorophytes</taxon>
        <taxon>Chlorophyceae</taxon>
        <taxon>CS clade</taxon>
        <taxon>Chlamydomonadales</taxon>
        <taxon>Tetrabaenaceae</taxon>
        <taxon>Tetrabaena</taxon>
    </lineage>
</organism>
<keyword evidence="11" id="KW-0809">Transit peptide</keyword>
<evidence type="ECO:0000256" key="3">
    <source>
        <dbReference type="ARBA" id="ARBA00022528"/>
    </source>
</evidence>
<reference evidence="20 21" key="1">
    <citation type="journal article" date="2017" name="Mol. Biol. Evol.">
        <title>The 4-celled Tetrabaena socialis nuclear genome reveals the essential components for genetic control of cell number at the origin of multicellularity in the volvocine lineage.</title>
        <authorList>
            <person name="Featherston J."/>
            <person name="Arakaki Y."/>
            <person name="Hanschen E.R."/>
            <person name="Ferris P.J."/>
            <person name="Michod R.E."/>
            <person name="Olson B.J.S.C."/>
            <person name="Nozaki H."/>
            <person name="Durand P.M."/>
        </authorList>
    </citation>
    <scope>NUCLEOTIDE SEQUENCE [LARGE SCALE GENOMIC DNA]</scope>
    <source>
        <strain evidence="20 21">NIES-571</strain>
    </source>
</reference>
<keyword evidence="13" id="KW-0472">Membrane</keyword>
<keyword evidence="21" id="KW-1185">Reference proteome</keyword>
<dbReference type="InterPro" id="IPR039606">
    <property type="entry name" value="Phytol/farnesol_kinase"/>
</dbReference>
<sequence>MTAAALAAGMLPCLERLLRRGGQAPGEAGEVPNLQLCLLLKAEVFDLESLAPLLAYGEPRQAAALVATVRKLLACRAAPASLRQLCAGDAVRGPGSHPEAVLLALRILEVAQQWMLAGARYAVVWQVPIAPPEMRAAAVAAVAVGPGRQLALVVSRAASDWLPLLSRLFEALAPLLLGTVPADSGLMHNAVTCLKPLLVWLPLLARCGGVEQGTADVPATTSGWRRWLLEEMRVVPLLGTALGLLPLLLLHEQRAQETDCVGCEIALLLGESCCCVAAAFPDEVRSAALSAAAAEEGVASGGSGASRGGGLGGRSSGWRAGGLSGARAGGSLSSSSNNSGSQSQPADWAGAAAASRPGGWRPSLLRALAAELRAHGRDAAHAAVAAAVADLAGKLEACRAGRSGLGGGEAGAGWLGTPALVNAWDEGASGLRVPPPAEGRALLRTCANPACDNLAGGSEAELPLRACGRCGAAWYRRRECQTAHWRAGHREACGRHGAGGRGADGLAAMGVS</sequence>
<comment type="subcellular location">
    <subcellularLocation>
        <location evidence="1">Plastid</location>
        <location evidence="1">Chloroplast membrane</location>
        <topology evidence="1">Multi-pass membrane protein</topology>
    </subcellularLocation>
</comment>
<evidence type="ECO:0000256" key="15">
    <source>
        <dbReference type="ARBA" id="ARBA00039024"/>
    </source>
</evidence>
<evidence type="ECO:0000256" key="5">
    <source>
        <dbReference type="ARBA" id="ARBA00022679"/>
    </source>
</evidence>
<feature type="compositionally biased region" description="Low complexity" evidence="18">
    <location>
        <begin position="329"/>
        <end position="343"/>
    </location>
</feature>
<feature type="domain" description="MYND-type" evidence="19">
    <location>
        <begin position="448"/>
        <end position="493"/>
    </location>
</feature>
<keyword evidence="9" id="KW-0418">Kinase</keyword>
<name>A0A2J7ZSY0_9CHLO</name>
<evidence type="ECO:0000256" key="9">
    <source>
        <dbReference type="ARBA" id="ARBA00022777"/>
    </source>
</evidence>
<evidence type="ECO:0000313" key="21">
    <source>
        <dbReference type="Proteomes" id="UP000236333"/>
    </source>
</evidence>
<evidence type="ECO:0000259" key="19">
    <source>
        <dbReference type="PROSITE" id="PS50865"/>
    </source>
</evidence>
<evidence type="ECO:0000256" key="14">
    <source>
        <dbReference type="ARBA" id="ARBA00024015"/>
    </source>
</evidence>
<evidence type="ECO:0000256" key="10">
    <source>
        <dbReference type="ARBA" id="ARBA00022833"/>
    </source>
</evidence>
<evidence type="ECO:0000256" key="7">
    <source>
        <dbReference type="ARBA" id="ARBA00022723"/>
    </source>
</evidence>
<dbReference type="GO" id="GO:0010276">
    <property type="term" value="F:phytol kinase activity"/>
    <property type="evidence" value="ECO:0007669"/>
    <property type="project" value="UniProtKB-EC"/>
</dbReference>
<dbReference type="EC" id="2.7.1.182" evidence="15"/>
<evidence type="ECO:0000256" key="6">
    <source>
        <dbReference type="ARBA" id="ARBA00022692"/>
    </source>
</evidence>
<feature type="region of interest" description="Disordered" evidence="18">
    <location>
        <begin position="326"/>
        <end position="354"/>
    </location>
</feature>